<organism evidence="3 4">
    <name type="scientific">Mycena rosella</name>
    <name type="common">Pink bonnet</name>
    <name type="synonym">Agaricus rosellus</name>
    <dbReference type="NCBI Taxonomy" id="1033263"/>
    <lineage>
        <taxon>Eukaryota</taxon>
        <taxon>Fungi</taxon>
        <taxon>Dikarya</taxon>
        <taxon>Basidiomycota</taxon>
        <taxon>Agaricomycotina</taxon>
        <taxon>Agaricomycetes</taxon>
        <taxon>Agaricomycetidae</taxon>
        <taxon>Agaricales</taxon>
        <taxon>Marasmiineae</taxon>
        <taxon>Mycenaceae</taxon>
        <taxon>Mycena</taxon>
    </lineage>
</organism>
<reference evidence="3" key="1">
    <citation type="submission" date="2023-03" db="EMBL/GenBank/DDBJ databases">
        <title>Massive genome expansion in bonnet fungi (Mycena s.s.) driven by repeated elements and novel gene families across ecological guilds.</title>
        <authorList>
            <consortium name="Lawrence Berkeley National Laboratory"/>
            <person name="Harder C.B."/>
            <person name="Miyauchi S."/>
            <person name="Viragh M."/>
            <person name="Kuo A."/>
            <person name="Thoen E."/>
            <person name="Andreopoulos B."/>
            <person name="Lu D."/>
            <person name="Skrede I."/>
            <person name="Drula E."/>
            <person name="Henrissat B."/>
            <person name="Morin E."/>
            <person name="Kohler A."/>
            <person name="Barry K."/>
            <person name="LaButti K."/>
            <person name="Morin E."/>
            <person name="Salamov A."/>
            <person name="Lipzen A."/>
            <person name="Mereny Z."/>
            <person name="Hegedus B."/>
            <person name="Baldrian P."/>
            <person name="Stursova M."/>
            <person name="Weitz H."/>
            <person name="Taylor A."/>
            <person name="Grigoriev I.V."/>
            <person name="Nagy L.G."/>
            <person name="Martin F."/>
            <person name="Kauserud H."/>
        </authorList>
    </citation>
    <scope>NUCLEOTIDE SEQUENCE</scope>
    <source>
        <strain evidence="3">CBHHK067</strain>
    </source>
</reference>
<protein>
    <submittedName>
        <fullName evidence="3">Uncharacterized protein</fullName>
    </submittedName>
</protein>
<proteinExistence type="predicted"/>
<keyword evidence="2" id="KW-0472">Membrane</keyword>
<keyword evidence="2" id="KW-1133">Transmembrane helix</keyword>
<comment type="caution">
    <text evidence="3">The sequence shown here is derived from an EMBL/GenBank/DDBJ whole genome shotgun (WGS) entry which is preliminary data.</text>
</comment>
<dbReference type="AlphaFoldDB" id="A0AAD7FXB6"/>
<evidence type="ECO:0000313" key="3">
    <source>
        <dbReference type="EMBL" id="KAJ7643251.1"/>
    </source>
</evidence>
<gene>
    <name evidence="3" type="ORF">B0H17DRAFT_1274599</name>
</gene>
<keyword evidence="4" id="KW-1185">Reference proteome</keyword>
<sequence length="907" mass="99681">MDCPLWGTTTSPGPVSASRINNDRGKSLGALYYLDDLVLDPALIPSIFLDQTHEDDVQHIFDLMLGPSLEERLAAAAEAVARGDFDCEGGAIDVQTLSSEQLRALARTAVRVQHTYDEFIASLARQEQGEAEWTMQGDVAAWIRTQPSDSDHDSLPDLVAWSRSPSPVQLSAPLLPPGIVVAVDGDDEAAASPPFTHPVLSITPEFPRYTLFAHNEQDIIDEAAALDFDIRATAAEAAYSRRPIYPGRPRPDESHNQNIDHVFSASPPPLTETSSVDFQRGGVITREFWSSSSLASTSESSFDNVEAYETPEQSVYYAPSKVPVALFTNRSSPAVTEWSVTTSDFAILPRAVIDAAVVKVIAQVPEREMMLETENFAETQSESAAALIIPTATTTLPFTPAFTLQNLALQQWIEANQRYQTESLRWEDDSAGGPFYSALHTLYGPLRQLLDIPVITANGLAHLDLLAATAHTAATYLLVHSIFVPRPTQSPTSLDYSLPDLRPPPLQLVAAPLLTSIPTDMENLNMPSAYVTHPLLTDLEAAKLHTLWNVLQRHRRYFLASLVLDILTFCFQDEYAVSQIFNSGVLQDRHPNTQYWELLPFEDDSEMGDDELQYPASEDGYPHSDGYWFETESSAIFTDSADMDSDSDAHPASMPARMMQKESSTFEELGIGFAVLMKRPQTVLPTAPRRARRALLTYTRSRSPSQQTGIFGLLWPMPVLGSWTSDARAVVLAAGIAPVDNPPCQNTVTSSFLTTTDLSAASTALGWFNPAPFLNSSIHNDATLAPPDSCVLNDAPLPITFVVGNHICRLLCAYRLRNEVLLLPTDFHVRYDAPLLLTHADGSGTPSHDANAIYDTYATHDPYDFALHLKYDADRDVLLLSVQFGLVIVIAIAFVELELVARTKNKP</sequence>
<keyword evidence="2" id="KW-0812">Transmembrane</keyword>
<dbReference type="EMBL" id="JARKIE010000406">
    <property type="protein sequence ID" value="KAJ7643251.1"/>
    <property type="molecule type" value="Genomic_DNA"/>
</dbReference>
<feature type="region of interest" description="Disordered" evidence="1">
    <location>
        <begin position="241"/>
        <end position="275"/>
    </location>
</feature>
<evidence type="ECO:0000256" key="2">
    <source>
        <dbReference type="SAM" id="Phobius"/>
    </source>
</evidence>
<feature type="transmembrane region" description="Helical" evidence="2">
    <location>
        <begin position="877"/>
        <end position="901"/>
    </location>
</feature>
<accession>A0AAD7FXB6</accession>
<dbReference type="Proteomes" id="UP001221757">
    <property type="component" value="Unassembled WGS sequence"/>
</dbReference>
<evidence type="ECO:0000256" key="1">
    <source>
        <dbReference type="SAM" id="MobiDB-lite"/>
    </source>
</evidence>
<name>A0AAD7FXB6_MYCRO</name>
<evidence type="ECO:0000313" key="4">
    <source>
        <dbReference type="Proteomes" id="UP001221757"/>
    </source>
</evidence>